<dbReference type="Proteomes" id="UP001355653">
    <property type="component" value="Unassembled WGS sequence"/>
</dbReference>
<dbReference type="Pfam" id="PF00535">
    <property type="entry name" value="Glycos_transf_2"/>
    <property type="match status" value="1"/>
</dbReference>
<dbReference type="InterPro" id="IPR001173">
    <property type="entry name" value="Glyco_trans_2-like"/>
</dbReference>
<evidence type="ECO:0000313" key="3">
    <source>
        <dbReference type="Proteomes" id="UP001355653"/>
    </source>
</evidence>
<keyword evidence="3" id="KW-1185">Reference proteome</keyword>
<sequence>MKFFALRGCAMSKLTLSMVVKNESHRYLSKALLQHRDWIDEAVIIDDGSTDNTSEICEELLSGIPLHLIRNPESRFANEVQLRKQQWEATVQTNPEWILNLDGDELLEDQFAHQVRDLLSHCEQDAIYFRLYDMWSETSYRDDAYWSAHHYYRPFLIRYKPDFPYLWKETPQHCGRFPATINQFSYLCHPARIKHFGWAKPEDRIEKYERYMRLDPNAQYGWKEQYDSILDEHPNLVTWEE</sequence>
<dbReference type="InterPro" id="IPR029044">
    <property type="entry name" value="Nucleotide-diphossugar_trans"/>
</dbReference>
<evidence type="ECO:0000259" key="1">
    <source>
        <dbReference type="Pfam" id="PF00535"/>
    </source>
</evidence>
<organism evidence="2 3">
    <name type="scientific">Paenibacillus chondroitinus</name>
    <dbReference type="NCBI Taxonomy" id="59842"/>
    <lineage>
        <taxon>Bacteria</taxon>
        <taxon>Bacillati</taxon>
        <taxon>Bacillota</taxon>
        <taxon>Bacilli</taxon>
        <taxon>Bacillales</taxon>
        <taxon>Paenibacillaceae</taxon>
        <taxon>Paenibacillus</taxon>
    </lineage>
</organism>
<feature type="domain" description="Glycosyltransferase 2-like" evidence="1">
    <location>
        <begin position="18"/>
        <end position="144"/>
    </location>
</feature>
<protein>
    <submittedName>
        <fullName evidence="2">Glycosyltransferase family 2 protein</fullName>
    </submittedName>
</protein>
<dbReference type="PANTHER" id="PTHR43630:SF2">
    <property type="entry name" value="GLYCOSYLTRANSFERASE"/>
    <property type="match status" value="1"/>
</dbReference>
<comment type="caution">
    <text evidence="2">The sequence shown here is derived from an EMBL/GenBank/DDBJ whole genome shotgun (WGS) entry which is preliminary data.</text>
</comment>
<reference evidence="2 3" key="1">
    <citation type="submission" date="2023-03" db="EMBL/GenBank/DDBJ databases">
        <title>Bacillus Genome Sequencing.</title>
        <authorList>
            <person name="Dunlap C."/>
        </authorList>
    </citation>
    <scope>NUCLEOTIDE SEQUENCE [LARGE SCALE GENOMIC DNA]</scope>
    <source>
        <strain evidence="2 3">NRS-1351</strain>
    </source>
</reference>
<name>A0ABU6DKG9_9BACL</name>
<accession>A0ABU6DKG9</accession>
<dbReference type="PANTHER" id="PTHR43630">
    <property type="entry name" value="POLY-BETA-1,6-N-ACETYL-D-GLUCOSAMINE SYNTHASE"/>
    <property type="match status" value="1"/>
</dbReference>
<dbReference type="RefSeq" id="WP_246069222.1">
    <property type="nucleotide sequence ID" value="NZ_JAROBY010000072.1"/>
</dbReference>
<dbReference type="SUPFAM" id="SSF53448">
    <property type="entry name" value="Nucleotide-diphospho-sugar transferases"/>
    <property type="match status" value="1"/>
</dbReference>
<proteinExistence type="predicted"/>
<gene>
    <name evidence="2" type="ORF">P5G65_30610</name>
</gene>
<dbReference type="EMBL" id="JAROBY010000072">
    <property type="protein sequence ID" value="MEB4798266.1"/>
    <property type="molecule type" value="Genomic_DNA"/>
</dbReference>
<evidence type="ECO:0000313" key="2">
    <source>
        <dbReference type="EMBL" id="MEB4798266.1"/>
    </source>
</evidence>
<dbReference type="Gene3D" id="3.90.550.10">
    <property type="entry name" value="Spore Coat Polysaccharide Biosynthesis Protein SpsA, Chain A"/>
    <property type="match status" value="1"/>
</dbReference>